<protein>
    <recommendedName>
        <fullName evidence="6">Semialdehyde dehydrogenase NAD-binding domain-containing protein</fullName>
    </recommendedName>
</protein>
<keyword evidence="3" id="KW-0028">Amino-acid biosynthesis</keyword>
<dbReference type="SMART" id="SM00859">
    <property type="entry name" value="Semialdhyde_dh"/>
    <property type="match status" value="1"/>
</dbReference>
<dbReference type="PANTHER" id="PTHR32338">
    <property type="entry name" value="N-ACETYL-GAMMA-GLUTAMYL-PHOSPHATE REDUCTASE, CHLOROPLASTIC-RELATED-RELATED"/>
    <property type="match status" value="1"/>
</dbReference>
<dbReference type="GO" id="GO:0006526">
    <property type="term" value="P:L-arginine biosynthetic process"/>
    <property type="evidence" value="ECO:0007669"/>
    <property type="project" value="UniProtKB-KW"/>
</dbReference>
<dbReference type="EMBL" id="UINC01029464">
    <property type="protein sequence ID" value="SVB12227.1"/>
    <property type="molecule type" value="Genomic_DNA"/>
</dbReference>
<dbReference type="PANTHER" id="PTHR32338:SF10">
    <property type="entry name" value="N-ACETYL-GAMMA-GLUTAMYL-PHOSPHATE REDUCTASE, CHLOROPLASTIC-RELATED"/>
    <property type="match status" value="1"/>
</dbReference>
<dbReference type="SUPFAM" id="SSF55347">
    <property type="entry name" value="Glyceraldehyde-3-phosphate dehydrogenase-like, C-terminal domain"/>
    <property type="match status" value="1"/>
</dbReference>
<keyword evidence="5" id="KW-0560">Oxidoreductase</keyword>
<dbReference type="GO" id="GO:0051287">
    <property type="term" value="F:NAD binding"/>
    <property type="evidence" value="ECO:0007669"/>
    <property type="project" value="InterPro"/>
</dbReference>
<dbReference type="InterPro" id="IPR000534">
    <property type="entry name" value="Semialdehyde_DH_NAD-bd"/>
</dbReference>
<dbReference type="PROSITE" id="PS01224">
    <property type="entry name" value="ARGC"/>
    <property type="match status" value="1"/>
</dbReference>
<keyword evidence="4" id="KW-0521">NADP</keyword>
<evidence type="ECO:0000256" key="4">
    <source>
        <dbReference type="ARBA" id="ARBA00022857"/>
    </source>
</evidence>
<dbReference type="InterPro" id="IPR023013">
    <property type="entry name" value="AGPR_AS"/>
</dbReference>
<evidence type="ECO:0000256" key="5">
    <source>
        <dbReference type="ARBA" id="ARBA00023002"/>
    </source>
</evidence>
<gene>
    <name evidence="7" type="ORF">METZ01_LOCUS165081</name>
</gene>
<evidence type="ECO:0000313" key="7">
    <source>
        <dbReference type="EMBL" id="SVB12227.1"/>
    </source>
</evidence>
<feature type="domain" description="Semialdehyde dehydrogenase NAD-binding" evidence="6">
    <location>
        <begin position="5"/>
        <end position="106"/>
    </location>
</feature>
<dbReference type="Pfam" id="PF01118">
    <property type="entry name" value="Semialdhyde_dh"/>
    <property type="match status" value="1"/>
</dbReference>
<dbReference type="Pfam" id="PF22698">
    <property type="entry name" value="Semialdhyde_dhC_1"/>
    <property type="match status" value="1"/>
</dbReference>
<reference evidence="7" key="1">
    <citation type="submission" date="2018-05" db="EMBL/GenBank/DDBJ databases">
        <authorList>
            <person name="Lanie J.A."/>
            <person name="Ng W.-L."/>
            <person name="Kazmierczak K.M."/>
            <person name="Andrzejewski T.M."/>
            <person name="Davidsen T.M."/>
            <person name="Wayne K.J."/>
            <person name="Tettelin H."/>
            <person name="Glass J.I."/>
            <person name="Rusch D."/>
            <person name="Podicherti R."/>
            <person name="Tsui H.-C.T."/>
            <person name="Winkler M.E."/>
        </authorList>
    </citation>
    <scope>NUCLEOTIDE SEQUENCE</scope>
</reference>
<dbReference type="Gene3D" id="3.40.50.720">
    <property type="entry name" value="NAD(P)-binding Rossmann-like Domain"/>
    <property type="match status" value="1"/>
</dbReference>
<evidence type="ECO:0000256" key="1">
    <source>
        <dbReference type="ARBA" id="ARBA00022490"/>
    </source>
</evidence>
<keyword evidence="1" id="KW-0963">Cytoplasm</keyword>
<dbReference type="SUPFAM" id="SSF51735">
    <property type="entry name" value="NAD(P)-binding Rossmann-fold domains"/>
    <property type="match status" value="1"/>
</dbReference>
<dbReference type="Gene3D" id="3.30.360.10">
    <property type="entry name" value="Dihydrodipicolinate Reductase, domain 2"/>
    <property type="match status" value="1"/>
</dbReference>
<dbReference type="InterPro" id="IPR036291">
    <property type="entry name" value="NAD(P)-bd_dom_sf"/>
</dbReference>
<evidence type="ECO:0000256" key="3">
    <source>
        <dbReference type="ARBA" id="ARBA00022605"/>
    </source>
</evidence>
<organism evidence="7">
    <name type="scientific">marine metagenome</name>
    <dbReference type="NCBI Taxonomy" id="408172"/>
    <lineage>
        <taxon>unclassified sequences</taxon>
        <taxon>metagenomes</taxon>
        <taxon>ecological metagenomes</taxon>
    </lineage>
</organism>
<keyword evidence="2" id="KW-0055">Arginine biosynthesis</keyword>
<dbReference type="GO" id="GO:0005737">
    <property type="term" value="C:cytoplasm"/>
    <property type="evidence" value="ECO:0007669"/>
    <property type="project" value="InterPro"/>
</dbReference>
<evidence type="ECO:0000259" key="6">
    <source>
        <dbReference type="SMART" id="SM00859"/>
    </source>
</evidence>
<evidence type="ECO:0000256" key="2">
    <source>
        <dbReference type="ARBA" id="ARBA00022571"/>
    </source>
</evidence>
<dbReference type="NCBIfam" id="TIGR01851">
    <property type="entry name" value="argC_other"/>
    <property type="match status" value="1"/>
</dbReference>
<accession>A0A382BGB9</accession>
<proteinExistence type="predicted"/>
<dbReference type="InterPro" id="IPR058924">
    <property type="entry name" value="AGPR_dimerisation_dom"/>
</dbReference>
<dbReference type="AlphaFoldDB" id="A0A382BGB9"/>
<dbReference type="InterPro" id="IPR010136">
    <property type="entry name" value="AGPR_type-2"/>
</dbReference>
<dbReference type="GO" id="GO:0003942">
    <property type="term" value="F:N-acetyl-gamma-glutamyl-phosphate reductase activity"/>
    <property type="evidence" value="ECO:0007669"/>
    <property type="project" value="InterPro"/>
</dbReference>
<dbReference type="InterPro" id="IPR050085">
    <property type="entry name" value="AGPR"/>
</dbReference>
<sequence length="319" mass="34794">MATPKVFIDGSSGTTGLRIQDVLANRQDINLSILPQADRRDPDKRSNAIADADLAILCLPDEAAVEASRWAKAGQTKVVDTSTAHRVDENWVFGLPEMNPTQRKNIIEASNVSNPGCYPTGMILSIRPLIEQGLLLSDAAITIHALSGYSGGGKKLIAKWEGGQRDLNNLPFESPYALHTKHKHIPEMTRYSGLKHEPQFIPSVGPFINGMRLEIPLHKTMLQNSATATDIWEVLDQFYSSERFVKVYSLEKALAYSDPAFDPRSTNDTNRVDISVIPNAIGHALIIIQIDNLGKGASGAAVQNMNLMLGLPENAGLGF</sequence>
<dbReference type="CDD" id="cd23935">
    <property type="entry name" value="AGPR_2_C"/>
    <property type="match status" value="1"/>
</dbReference>
<name>A0A382BGB9_9ZZZZ</name>